<dbReference type="SUPFAM" id="SSF52374">
    <property type="entry name" value="Nucleotidylyl transferase"/>
    <property type="match status" value="1"/>
</dbReference>
<sequence>MEREPGVIAVEECERVKAYIENVEQALQQVGSQGLQPVQEYIVELAREYTSDAKYYLEKNDCFTSLACIAYAEGLLDSLRHQGAVSFNWRPLTELLGRPRVLVAGSFELLHPGHIHLLRRAWELGRVYVVVSRDSNFERFKGRRPVVGEKDRLTVVENVRYVSKAVLGDEEDFLKPLEELKPDIVLLGPDQWISPGELKKLLEERGLSRVRVEKLESRIGEWSSSGIIEKVKREYC</sequence>
<feature type="domain" description="DUF357" evidence="4">
    <location>
        <begin position="19"/>
        <end position="83"/>
    </location>
</feature>
<dbReference type="GO" id="GO:0016779">
    <property type="term" value="F:nucleotidyltransferase activity"/>
    <property type="evidence" value="ECO:0007669"/>
    <property type="project" value="UniProtKB-KW"/>
</dbReference>
<dbReference type="InterPro" id="IPR050385">
    <property type="entry name" value="Archaeal_FAD_synthase"/>
</dbReference>
<reference evidence="6" key="1">
    <citation type="submission" date="2010-11" db="EMBL/GenBank/DDBJ databases">
        <title>The complete genome of Desulfurococcus mucosus DSM 2162.</title>
        <authorList>
            <consortium name="US DOE Joint Genome Institute (JGI-PGF)"/>
            <person name="Lucas S."/>
            <person name="Copeland A."/>
            <person name="Lapidus A."/>
            <person name="Bruce D."/>
            <person name="Goodwin L."/>
            <person name="Pitluck S."/>
            <person name="Kyrpides N."/>
            <person name="Mavromatis K."/>
            <person name="Pagani I."/>
            <person name="Ivanova N."/>
            <person name="Ovchinnikova G."/>
            <person name="Chertkov O."/>
            <person name="Held B."/>
            <person name="Brettin T."/>
            <person name="Detter J.C."/>
            <person name="Tapia R."/>
            <person name="Han C."/>
            <person name="Land M."/>
            <person name="Hauser L."/>
            <person name="Markowitz V."/>
            <person name="Cheng J.-F."/>
            <person name="Hugenholtz P."/>
            <person name="Woyke T."/>
            <person name="Wu D."/>
            <person name="Wirth R."/>
            <person name="Bilek Y."/>
            <person name="Hader T."/>
            <person name="Klenk H.-P."/>
            <person name="Eisen J.A."/>
        </authorList>
    </citation>
    <scope>NUCLEOTIDE SEQUENCE [LARGE SCALE GENOMIC DNA]</scope>
    <source>
        <strain evidence="6">ATCC 35584 / DSM 2162 / JCM 9187 / O7/1</strain>
    </source>
</reference>
<dbReference type="RefSeq" id="WP_013561801.1">
    <property type="nucleotide sequence ID" value="NC_014961.1"/>
</dbReference>
<dbReference type="InterPro" id="IPR023140">
    <property type="entry name" value="DUF357"/>
</dbReference>
<evidence type="ECO:0000259" key="3">
    <source>
        <dbReference type="Pfam" id="PF01467"/>
    </source>
</evidence>
<organism evidence="5 6">
    <name type="scientific">Desulfurococcus mucosus (strain ATCC 35584 / DSM 2162 / JCM 9187 / O7/1)</name>
    <dbReference type="NCBI Taxonomy" id="765177"/>
    <lineage>
        <taxon>Archaea</taxon>
        <taxon>Thermoproteota</taxon>
        <taxon>Thermoprotei</taxon>
        <taxon>Desulfurococcales</taxon>
        <taxon>Desulfurococcaceae</taxon>
        <taxon>Desulfurococcus</taxon>
    </lineage>
</organism>
<keyword evidence="1 5" id="KW-0808">Transferase</keyword>
<dbReference type="NCBIfam" id="TIGR00125">
    <property type="entry name" value="cyt_tran_rel"/>
    <property type="match status" value="1"/>
</dbReference>
<dbReference type="STRING" id="765177.Desmu_0260"/>
<dbReference type="Gene3D" id="3.40.50.620">
    <property type="entry name" value="HUPs"/>
    <property type="match status" value="1"/>
</dbReference>
<dbReference type="InterPro" id="IPR036809">
    <property type="entry name" value="AF1782-like_sf"/>
</dbReference>
<dbReference type="AlphaFoldDB" id="E8R7V3"/>
<dbReference type="Pfam" id="PF04010">
    <property type="entry name" value="DUF357"/>
    <property type="match status" value="1"/>
</dbReference>
<dbReference type="Proteomes" id="UP000001068">
    <property type="component" value="Chromosome"/>
</dbReference>
<dbReference type="GeneID" id="10152952"/>
<dbReference type="PANTHER" id="PTHR43793">
    <property type="entry name" value="FAD SYNTHASE"/>
    <property type="match status" value="1"/>
</dbReference>
<name>E8R7V3_DESM0</name>
<proteinExistence type="predicted"/>
<evidence type="ECO:0000259" key="4">
    <source>
        <dbReference type="Pfam" id="PF04010"/>
    </source>
</evidence>
<dbReference type="OrthoDB" id="1912at2157"/>
<dbReference type="SUPFAM" id="SSF158372">
    <property type="entry name" value="AF1782-like"/>
    <property type="match status" value="1"/>
</dbReference>
<dbReference type="EMBL" id="CP002363">
    <property type="protein sequence ID" value="ADV64579.1"/>
    <property type="molecule type" value="Genomic_DNA"/>
</dbReference>
<dbReference type="InterPro" id="IPR004821">
    <property type="entry name" value="Cyt_trans-like"/>
</dbReference>
<keyword evidence="2" id="KW-0548">Nucleotidyltransferase</keyword>
<accession>E8R7V3</accession>
<reference evidence="5 6" key="2">
    <citation type="journal article" date="2011" name="Stand. Genomic Sci.">
        <title>Complete genome sequence of Desulfurococcus mucosus type strain (O7/1).</title>
        <authorList>
            <person name="Wirth R."/>
            <person name="Chertkov O."/>
            <person name="Held B."/>
            <person name="Lapidus A."/>
            <person name="Nolan M."/>
            <person name="Lucas S."/>
            <person name="Hammon N."/>
            <person name="Deshpande S."/>
            <person name="Cheng J.F."/>
            <person name="Tapia R."/>
            <person name="Han C."/>
            <person name="Goodwin L."/>
            <person name="Pitluck S."/>
            <person name="Liolios K."/>
            <person name="Ioanna P."/>
            <person name="Ivanova N."/>
            <person name="Mavromatis K."/>
            <person name="Mikhailova N."/>
            <person name="Pati A."/>
            <person name="Chen A."/>
            <person name="Palaniappan K."/>
            <person name="Land M."/>
            <person name="Hauser L."/>
            <person name="Chang Y.J."/>
            <person name="Jeffries C.D."/>
            <person name="Bilek Y."/>
            <person name="Hader T."/>
            <person name="Rohde M."/>
            <person name="Spring S."/>
            <person name="Sikorski J."/>
            <person name="Goker M."/>
            <person name="Woyke T."/>
            <person name="Bristow J."/>
            <person name="Eisen J.A."/>
            <person name="Markowitz V."/>
            <person name="Hugenholtz P."/>
            <person name="Kyrpides N.C."/>
            <person name="Klenk H.P."/>
        </authorList>
    </citation>
    <scope>NUCLEOTIDE SEQUENCE [LARGE SCALE GENOMIC DNA]</scope>
    <source>
        <strain evidence="6">ATCC 35584 / DSM 2162 / JCM 9187 / O7/1</strain>
    </source>
</reference>
<keyword evidence="6" id="KW-1185">Reference proteome</keyword>
<dbReference type="KEGG" id="dmu:Desmu_0260"/>
<dbReference type="Pfam" id="PF01467">
    <property type="entry name" value="CTP_transf_like"/>
    <property type="match status" value="1"/>
</dbReference>
<evidence type="ECO:0000256" key="1">
    <source>
        <dbReference type="ARBA" id="ARBA00022679"/>
    </source>
</evidence>
<gene>
    <name evidence="5" type="ordered locus">Desmu_0260</name>
</gene>
<dbReference type="eggNOG" id="arCOG01224">
    <property type="taxonomic scope" value="Archaea"/>
</dbReference>
<evidence type="ECO:0000256" key="2">
    <source>
        <dbReference type="ARBA" id="ARBA00022695"/>
    </source>
</evidence>
<dbReference type="InterPro" id="IPR014729">
    <property type="entry name" value="Rossmann-like_a/b/a_fold"/>
</dbReference>
<feature type="domain" description="Cytidyltransferase-like" evidence="3">
    <location>
        <begin position="103"/>
        <end position="229"/>
    </location>
</feature>
<dbReference type="Gene3D" id="1.20.1270.90">
    <property type="entry name" value="AF1782-like"/>
    <property type="match status" value="1"/>
</dbReference>
<evidence type="ECO:0000313" key="6">
    <source>
        <dbReference type="Proteomes" id="UP000001068"/>
    </source>
</evidence>
<evidence type="ECO:0000313" key="5">
    <source>
        <dbReference type="EMBL" id="ADV64579.1"/>
    </source>
</evidence>
<dbReference type="PANTHER" id="PTHR43793:SF1">
    <property type="entry name" value="FAD SYNTHASE"/>
    <property type="match status" value="1"/>
</dbReference>
<protein>
    <submittedName>
        <fullName evidence="5">Cytidyltransferase-related domain protein</fullName>
    </submittedName>
</protein>
<dbReference type="eggNOG" id="arCOG01222">
    <property type="taxonomic scope" value="Archaea"/>
</dbReference>
<dbReference type="HOGENOM" id="CLU_1212640_0_0_2"/>